<feature type="compositionally biased region" description="Low complexity" evidence="1">
    <location>
        <begin position="155"/>
        <end position="166"/>
    </location>
</feature>
<feature type="region of interest" description="Disordered" evidence="1">
    <location>
        <begin position="155"/>
        <end position="174"/>
    </location>
</feature>
<feature type="compositionally biased region" description="Basic and acidic residues" evidence="1">
    <location>
        <begin position="208"/>
        <end position="217"/>
    </location>
</feature>
<dbReference type="EMBL" id="MU858172">
    <property type="protein sequence ID" value="KAK4210530.1"/>
    <property type="molecule type" value="Genomic_DNA"/>
</dbReference>
<evidence type="ECO:0000313" key="3">
    <source>
        <dbReference type="EMBL" id="KAK4210530.1"/>
    </source>
</evidence>
<feature type="compositionally biased region" description="Low complexity" evidence="1">
    <location>
        <begin position="223"/>
        <end position="243"/>
    </location>
</feature>
<dbReference type="Pfam" id="PF12697">
    <property type="entry name" value="Abhydrolase_6"/>
    <property type="match status" value="1"/>
</dbReference>
<dbReference type="InterPro" id="IPR000073">
    <property type="entry name" value="AB_hydrolase_1"/>
</dbReference>
<proteinExistence type="predicted"/>
<feature type="domain" description="AB hydrolase-1" evidence="2">
    <location>
        <begin position="52"/>
        <end position="160"/>
    </location>
</feature>
<reference evidence="3" key="2">
    <citation type="submission" date="2023-05" db="EMBL/GenBank/DDBJ databases">
        <authorList>
            <consortium name="Lawrence Berkeley National Laboratory"/>
            <person name="Steindorff A."/>
            <person name="Hensen N."/>
            <person name="Bonometti L."/>
            <person name="Westerberg I."/>
            <person name="Brannstrom I.O."/>
            <person name="Guillou S."/>
            <person name="Cros-Aarteil S."/>
            <person name="Calhoun S."/>
            <person name="Haridas S."/>
            <person name="Kuo A."/>
            <person name="Mondo S."/>
            <person name="Pangilinan J."/>
            <person name="Riley R."/>
            <person name="Labutti K."/>
            <person name="Andreopoulos B."/>
            <person name="Lipzen A."/>
            <person name="Chen C."/>
            <person name="Yanf M."/>
            <person name="Daum C."/>
            <person name="Ng V."/>
            <person name="Clum A."/>
            <person name="Ohm R."/>
            <person name="Martin F."/>
            <person name="Silar P."/>
            <person name="Natvig D."/>
            <person name="Lalanne C."/>
            <person name="Gautier V."/>
            <person name="Ament-Velasquez S.L."/>
            <person name="Kruys A."/>
            <person name="Hutchinson M.I."/>
            <person name="Powell A.J."/>
            <person name="Barry K."/>
            <person name="Miller A.N."/>
            <person name="Grigoriev I.V."/>
            <person name="Debuchy R."/>
            <person name="Gladieux P."/>
            <person name="Thoren M.H."/>
            <person name="Johannesson H."/>
        </authorList>
    </citation>
    <scope>NUCLEOTIDE SEQUENCE</scope>
    <source>
        <strain evidence="3">PSN293</strain>
    </source>
</reference>
<evidence type="ECO:0000256" key="1">
    <source>
        <dbReference type="SAM" id="MobiDB-lite"/>
    </source>
</evidence>
<gene>
    <name evidence="3" type="ORF">QBC37DRAFT_428593</name>
</gene>
<protein>
    <recommendedName>
        <fullName evidence="2">AB hydrolase-1 domain-containing protein</fullName>
    </recommendedName>
</protein>
<organism evidence="3 4">
    <name type="scientific">Rhypophila decipiens</name>
    <dbReference type="NCBI Taxonomy" id="261697"/>
    <lineage>
        <taxon>Eukaryota</taxon>
        <taxon>Fungi</taxon>
        <taxon>Dikarya</taxon>
        <taxon>Ascomycota</taxon>
        <taxon>Pezizomycotina</taxon>
        <taxon>Sordariomycetes</taxon>
        <taxon>Sordariomycetidae</taxon>
        <taxon>Sordariales</taxon>
        <taxon>Naviculisporaceae</taxon>
        <taxon>Rhypophila</taxon>
    </lineage>
</organism>
<sequence>MNPYLSFSRSSSPWTEELVYSNHVSIGTHKLGMFISGHPTHPDKPNMPNELIIFFSGAGDVHQSWGPVRKVIEVWNRWSETNTQIDPRILLYDRSGLGESERGPNRLTATNAASELLTALRITGLLAHHKSLILVAHSYGAIVAREFLHLLESEPSSLSPPSSPFSTSAKDEPPIPTIKLEAHEDHPIIQIPNVPKPACPANPTKSSPTEDRLIKEEDIPEWSSSTSQPQDPSKSSSPDNSNQRAKIKALVLVDPSTEHQHLYFPHPNPDITALLGNLNFARVTGLRENALNSNHMTKEDWRARAIALSTPSSLAASVEEVSNYVEVCTTLAEKRQLERHVLGDRPLVILQAESWKEYEGIYAAGVEAGNGTVQERQRFRELLDSWKENDRKLKDELLGLTTHYRAADLNIKTDPAGSTVEPIRVVVYEGDEGGRLHVDTGWDTQVTNQQSEPGWGSKTCKLVTVKNCGHNIQLIRPELVVWEIVWALTIVRREQEETDACVESKQERKRKRTRSNEHDATKDGTEVTKKASL</sequence>
<name>A0AAN6Y3D2_9PEZI</name>
<feature type="region of interest" description="Disordered" evidence="1">
    <location>
        <begin position="498"/>
        <end position="533"/>
    </location>
</feature>
<dbReference type="InterPro" id="IPR029058">
    <property type="entry name" value="AB_hydrolase_fold"/>
</dbReference>
<feature type="compositionally biased region" description="Basic and acidic residues" evidence="1">
    <location>
        <begin position="514"/>
        <end position="533"/>
    </location>
</feature>
<evidence type="ECO:0000259" key="2">
    <source>
        <dbReference type="Pfam" id="PF12697"/>
    </source>
</evidence>
<dbReference type="Proteomes" id="UP001301769">
    <property type="component" value="Unassembled WGS sequence"/>
</dbReference>
<comment type="caution">
    <text evidence="3">The sequence shown here is derived from an EMBL/GenBank/DDBJ whole genome shotgun (WGS) entry which is preliminary data.</text>
</comment>
<dbReference type="Gene3D" id="3.40.50.1820">
    <property type="entry name" value="alpha/beta hydrolase"/>
    <property type="match status" value="1"/>
</dbReference>
<dbReference type="AlphaFoldDB" id="A0AAN6Y3D2"/>
<accession>A0AAN6Y3D2</accession>
<keyword evidence="4" id="KW-1185">Reference proteome</keyword>
<feature type="region of interest" description="Disordered" evidence="1">
    <location>
        <begin position="190"/>
        <end position="244"/>
    </location>
</feature>
<reference evidence="3" key="1">
    <citation type="journal article" date="2023" name="Mol. Phylogenet. Evol.">
        <title>Genome-scale phylogeny and comparative genomics of the fungal order Sordariales.</title>
        <authorList>
            <person name="Hensen N."/>
            <person name="Bonometti L."/>
            <person name="Westerberg I."/>
            <person name="Brannstrom I.O."/>
            <person name="Guillou S."/>
            <person name="Cros-Aarteil S."/>
            <person name="Calhoun S."/>
            <person name="Haridas S."/>
            <person name="Kuo A."/>
            <person name="Mondo S."/>
            <person name="Pangilinan J."/>
            <person name="Riley R."/>
            <person name="LaButti K."/>
            <person name="Andreopoulos B."/>
            <person name="Lipzen A."/>
            <person name="Chen C."/>
            <person name="Yan M."/>
            <person name="Daum C."/>
            <person name="Ng V."/>
            <person name="Clum A."/>
            <person name="Steindorff A."/>
            <person name="Ohm R.A."/>
            <person name="Martin F."/>
            <person name="Silar P."/>
            <person name="Natvig D.O."/>
            <person name="Lalanne C."/>
            <person name="Gautier V."/>
            <person name="Ament-Velasquez S.L."/>
            <person name="Kruys A."/>
            <person name="Hutchinson M.I."/>
            <person name="Powell A.J."/>
            <person name="Barry K."/>
            <person name="Miller A.N."/>
            <person name="Grigoriev I.V."/>
            <person name="Debuchy R."/>
            <person name="Gladieux P."/>
            <person name="Hiltunen Thoren M."/>
            <person name="Johannesson H."/>
        </authorList>
    </citation>
    <scope>NUCLEOTIDE SEQUENCE</scope>
    <source>
        <strain evidence="3">PSN293</strain>
    </source>
</reference>
<dbReference type="SUPFAM" id="SSF53474">
    <property type="entry name" value="alpha/beta-Hydrolases"/>
    <property type="match status" value="1"/>
</dbReference>
<evidence type="ECO:0000313" key="4">
    <source>
        <dbReference type="Proteomes" id="UP001301769"/>
    </source>
</evidence>